<evidence type="ECO:0000313" key="7">
    <source>
        <dbReference type="EMBL" id="VDN59216.1"/>
    </source>
</evidence>
<dbReference type="PROSITE" id="PS00474">
    <property type="entry name" value="RIBOSOMAL_L3"/>
    <property type="match status" value="1"/>
</dbReference>
<dbReference type="GO" id="GO:0003735">
    <property type="term" value="F:structural constituent of ribosome"/>
    <property type="evidence" value="ECO:0007669"/>
    <property type="project" value="InterPro"/>
</dbReference>
<evidence type="ECO:0000313" key="8">
    <source>
        <dbReference type="Proteomes" id="UP000038040"/>
    </source>
</evidence>
<dbReference type="WBParaSite" id="DME_0000539001-mRNA-1">
    <property type="protein sequence ID" value="DME_0000539001-mRNA-1"/>
    <property type="gene ID" value="DME_0000539001"/>
</dbReference>
<dbReference type="InterPro" id="IPR000597">
    <property type="entry name" value="Ribosomal_uL3"/>
</dbReference>
<comment type="similarity">
    <text evidence="1 5">Belongs to the universal ribosomal protein uL3 family.</text>
</comment>
<comment type="function">
    <text evidence="4">The L3 protein is a component of the large subunit of cytoplasmic ribosomes.</text>
</comment>
<dbReference type="GO" id="GO:0022625">
    <property type="term" value="C:cytosolic large ribosomal subunit"/>
    <property type="evidence" value="ECO:0007669"/>
    <property type="project" value="TreeGrafter"/>
</dbReference>
<dbReference type="PANTHER" id="PTHR11363">
    <property type="entry name" value="60S RIBOSOMAL PROTEIN L3-RELATED"/>
    <property type="match status" value="1"/>
</dbReference>
<reference evidence="7 9" key="2">
    <citation type="submission" date="2018-11" db="EMBL/GenBank/DDBJ databases">
        <authorList>
            <consortium name="Pathogen Informatics"/>
        </authorList>
    </citation>
    <scope>NUCLEOTIDE SEQUENCE [LARGE SCALE GENOMIC DNA]</scope>
</reference>
<dbReference type="EMBL" id="UYYG01001178">
    <property type="protein sequence ID" value="VDN59216.1"/>
    <property type="molecule type" value="Genomic_DNA"/>
</dbReference>
<dbReference type="OrthoDB" id="1611972at2759"/>
<evidence type="ECO:0000313" key="10">
    <source>
        <dbReference type="WBParaSite" id="DME_0000539001-mRNA-1"/>
    </source>
</evidence>
<dbReference type="FunFam" id="2.40.30.10:FF:000351">
    <property type="entry name" value="Ribosomal protein L3"/>
    <property type="match status" value="1"/>
</dbReference>
<feature type="compositionally biased region" description="Basic residues" evidence="6">
    <location>
        <begin position="18"/>
        <end position="31"/>
    </location>
</feature>
<feature type="region of interest" description="Disordered" evidence="6">
    <location>
        <begin position="1"/>
        <end position="35"/>
    </location>
</feature>
<name>A0A0N4UDH7_DRAME</name>
<dbReference type="Gene3D" id="2.40.30.10">
    <property type="entry name" value="Translation factors"/>
    <property type="match status" value="1"/>
</dbReference>
<gene>
    <name evidence="7" type="ORF">DME_LOCUS9189</name>
</gene>
<dbReference type="SUPFAM" id="SSF50447">
    <property type="entry name" value="Translation proteins"/>
    <property type="match status" value="1"/>
</dbReference>
<dbReference type="Gene3D" id="3.30.1430.10">
    <property type="match status" value="1"/>
</dbReference>
<evidence type="ECO:0000256" key="6">
    <source>
        <dbReference type="SAM" id="MobiDB-lite"/>
    </source>
</evidence>
<sequence>MSHRKFSAPRHGSMGFTPKKRSKRHRGKVKAFPKDDPSLPIHLTAFIAFKAGMTHIVREVDKPGSKVNKKEVVEAVTILEAPPMVIVGVVGYIDTPRGIRQFKVVWAEHLSEDCRRRFYKNWHSSKKKAFQKHAKKWQDDDGLKSIESDLNKMKKYCSVIRVIAHTQMKIMKHRQKKAHIMEIQVNGGTVPEKVDWAREHLEKQVSVDSVFAQDEMIDCIGVTKGKGFKGVTSRWHTKKLPRKTHKGLRKVACIGAWHPSRVQFTVARAGQKGYHHRTEINKKIYRLGKSCLTEEGKRNGATEYDITEKSVNPLGGFPHYGLVNQDFVMIRGCCIGSKKRPITLRKSLMVQTKRFAHEKINLKWIDTSSKFGHGRFQTHAEKKAFMGKLKKDLVAEATK</sequence>
<dbReference type="FunFam" id="4.10.960.10:FF:000002">
    <property type="entry name" value="60S ribosomal protein L3"/>
    <property type="match status" value="1"/>
</dbReference>
<dbReference type="InterPro" id="IPR044892">
    <property type="entry name" value="Ribosomal_L3_dom_3_arc_sf"/>
</dbReference>
<evidence type="ECO:0000256" key="4">
    <source>
        <dbReference type="ARBA" id="ARBA00056881"/>
    </source>
</evidence>
<keyword evidence="3 5" id="KW-0687">Ribonucleoprotein</keyword>
<dbReference type="FunFam" id="2.40.30.10:FF:000079">
    <property type="entry name" value="60S ribosomal protein L3"/>
    <property type="match status" value="1"/>
</dbReference>
<dbReference type="Pfam" id="PF00297">
    <property type="entry name" value="Ribosomal_L3"/>
    <property type="match status" value="1"/>
</dbReference>
<dbReference type="InterPro" id="IPR019926">
    <property type="entry name" value="Ribosomal_uL3_CS"/>
</dbReference>
<evidence type="ECO:0000313" key="9">
    <source>
        <dbReference type="Proteomes" id="UP000274756"/>
    </source>
</evidence>
<evidence type="ECO:0000256" key="3">
    <source>
        <dbReference type="ARBA" id="ARBA00023274"/>
    </source>
</evidence>
<organism evidence="8 10">
    <name type="scientific">Dracunculus medinensis</name>
    <name type="common">Guinea worm</name>
    <dbReference type="NCBI Taxonomy" id="318479"/>
    <lineage>
        <taxon>Eukaryota</taxon>
        <taxon>Metazoa</taxon>
        <taxon>Ecdysozoa</taxon>
        <taxon>Nematoda</taxon>
        <taxon>Chromadorea</taxon>
        <taxon>Rhabditida</taxon>
        <taxon>Spirurina</taxon>
        <taxon>Dracunculoidea</taxon>
        <taxon>Dracunculidae</taxon>
        <taxon>Dracunculus</taxon>
    </lineage>
</organism>
<proteinExistence type="inferred from homology"/>
<dbReference type="InterPro" id="IPR009000">
    <property type="entry name" value="Transl_B-barrel_sf"/>
</dbReference>
<dbReference type="STRING" id="318479.A0A0N4UDH7"/>
<accession>A0A0N4UDH7</accession>
<keyword evidence="2 5" id="KW-0689">Ribosomal protein</keyword>
<dbReference type="Proteomes" id="UP000274756">
    <property type="component" value="Unassembled WGS sequence"/>
</dbReference>
<dbReference type="GO" id="GO:0003723">
    <property type="term" value="F:RNA binding"/>
    <property type="evidence" value="ECO:0007669"/>
    <property type="project" value="TreeGrafter"/>
</dbReference>
<dbReference type="FunFam" id="3.30.1430.10:FF:000001">
    <property type="entry name" value="60S ribosomal protein L3"/>
    <property type="match status" value="1"/>
</dbReference>
<reference evidence="10" key="1">
    <citation type="submission" date="2017-02" db="UniProtKB">
        <authorList>
            <consortium name="WormBaseParasite"/>
        </authorList>
    </citation>
    <scope>IDENTIFICATION</scope>
</reference>
<protein>
    <submittedName>
        <fullName evidence="10">60S ribosomal protein L3</fullName>
    </submittedName>
</protein>
<dbReference type="PANTHER" id="PTHR11363:SF5">
    <property type="entry name" value="LARGE RIBOSOMAL SUBUNIT PROTEIN UL3"/>
    <property type="match status" value="1"/>
</dbReference>
<evidence type="ECO:0000256" key="2">
    <source>
        <dbReference type="ARBA" id="ARBA00022980"/>
    </source>
</evidence>
<keyword evidence="9" id="KW-1185">Reference proteome</keyword>
<dbReference type="Gene3D" id="4.10.960.10">
    <property type="entry name" value="Ribosomal protein L3, domain 3"/>
    <property type="match status" value="1"/>
</dbReference>
<dbReference type="GO" id="GO:0006412">
    <property type="term" value="P:translation"/>
    <property type="evidence" value="ECO:0007669"/>
    <property type="project" value="InterPro"/>
</dbReference>
<evidence type="ECO:0000256" key="5">
    <source>
        <dbReference type="RuleBase" id="RU003905"/>
    </source>
</evidence>
<dbReference type="AlphaFoldDB" id="A0A0N4UDH7"/>
<dbReference type="InterPro" id="IPR045077">
    <property type="entry name" value="L3_arc_euk"/>
</dbReference>
<evidence type="ECO:0000256" key="1">
    <source>
        <dbReference type="ARBA" id="ARBA00006540"/>
    </source>
</evidence>
<dbReference type="Proteomes" id="UP000038040">
    <property type="component" value="Unplaced"/>
</dbReference>